<feature type="region of interest" description="Disordered" evidence="1">
    <location>
        <begin position="221"/>
        <end position="279"/>
    </location>
</feature>
<feature type="region of interest" description="Disordered" evidence="1">
    <location>
        <begin position="770"/>
        <end position="850"/>
    </location>
</feature>
<feature type="compositionally biased region" description="Gly residues" evidence="1">
    <location>
        <begin position="953"/>
        <end position="962"/>
    </location>
</feature>
<name>A0A1G6MY19_9MICO</name>
<feature type="compositionally biased region" description="Low complexity" evidence="1">
    <location>
        <begin position="390"/>
        <end position="432"/>
    </location>
</feature>
<organism evidence="2 3">
    <name type="scientific">Sanguibacter gelidistatuariae</name>
    <dbReference type="NCBI Taxonomy" id="1814289"/>
    <lineage>
        <taxon>Bacteria</taxon>
        <taxon>Bacillati</taxon>
        <taxon>Actinomycetota</taxon>
        <taxon>Actinomycetes</taxon>
        <taxon>Micrococcales</taxon>
        <taxon>Sanguibacteraceae</taxon>
        <taxon>Sanguibacter</taxon>
    </lineage>
</organism>
<feature type="compositionally biased region" description="Low complexity" evidence="1">
    <location>
        <begin position="232"/>
        <end position="262"/>
    </location>
</feature>
<feature type="compositionally biased region" description="Low complexity" evidence="1">
    <location>
        <begin position="884"/>
        <end position="899"/>
    </location>
</feature>
<dbReference type="OrthoDB" id="3791057at2"/>
<sequence>MTSPGLDTPTGAASAPSVEGPESPTPAAPAATAPSMTRPSSFHARFRAGFVGRLAADSTVFVRANAQSGQLRRLVSGPLHHVGGSQPVTAVRPGTVGTPRWWHPSLRPAATGGVDLTGGADLTGAPAPTAPTSTTPQSSAAVRPVHASSPSARATVRRTPARPALPARTDLSGPVPARGLERVVRRVPDEKTWSPGSFSQSAAPKTIAMRLPAEVRAAGAMMTPQDGRRRSSAAPSPARPAAGNSPRVSTTPSSAGTGTAADSRARFRPVPASGGQPAGVRRWIRRRALAVQIVAARSEAATHSGSAPAVPARTGAPSAQSGHGLVRRSAARPAETPATSARLSSARVSSAGVSSAPIASASVSGAPGPLPRALPTGGGLLDRPVRRSVAPTAGAAHADGSASAPTTHTPDPSNAPDSSSSPVRRSLSLGPSGTVGTRSTGLAGPTGDTHGTGRSMAAAASPLTDVRSGPETTNRSVMPRLAGVRRSMSIGSIARGASLTAVGHLRAPAPAQTSARPTHAAPGSAQVAAGTVHAQGTGAATTASASSRSTTSPQLHSTSQGSSSAPRTALGGASPAVAAYSLGTSTGLRRMMGSGARVTGRALSAGATVNGSTMAGSAASARATTAATNRSFAGGDPTRMSTAALTSASTRMSSTRGASHSTGGPAGTSLTSSRGTRSAGMLRRALITGAPGTTPGRSTARHAAGLGHPDTPGVPGAQGAGWRRGTVRPAGAARSGGAARSSASPAHAPAASLLDTVARPIAQAPLRGWTRAAASGTAPSGTAHSAGTVGTTPAGGQAASPEGLGSLSAFRPAQPVVGARGDLRGGPGQVRRLWQPARPSAGPGGQFTVGSSAAPAALPALGGPAAPAAPAGPSPLAWASVRPSPGAGSHRARAGAAPASPTPPAAPALPTLSDDAAQLGILSKITGRMLAPPRALDQPQGLPMIDGSSSLRGTGGTGGMGGSSEASRRSTTGSATGSGPSRHATTPAQLSEIEQHVLDHLDARITARLDDELAQIIEDRVIRRVEDRLLDELTRRASSFTTGAF</sequence>
<feature type="region of interest" description="Disordered" evidence="1">
    <location>
        <begin position="645"/>
        <end position="724"/>
    </location>
</feature>
<feature type="region of interest" description="Disordered" evidence="1">
    <location>
        <begin position="933"/>
        <end position="987"/>
    </location>
</feature>
<evidence type="ECO:0000256" key="1">
    <source>
        <dbReference type="SAM" id="MobiDB-lite"/>
    </source>
</evidence>
<feature type="compositionally biased region" description="Polar residues" evidence="1">
    <location>
        <begin position="553"/>
        <end position="566"/>
    </location>
</feature>
<evidence type="ECO:0000313" key="3">
    <source>
        <dbReference type="Proteomes" id="UP000199039"/>
    </source>
</evidence>
<feature type="compositionally biased region" description="Low complexity" evidence="1">
    <location>
        <begin position="117"/>
        <end position="141"/>
    </location>
</feature>
<feature type="region of interest" description="Disordered" evidence="1">
    <location>
        <begin position="864"/>
        <end position="911"/>
    </location>
</feature>
<protein>
    <submittedName>
        <fullName evidence="2">Uncharacterized protein</fullName>
    </submittedName>
</protein>
<dbReference type="EMBL" id="FMYH01000003">
    <property type="protein sequence ID" value="SDC60134.1"/>
    <property type="molecule type" value="Genomic_DNA"/>
</dbReference>
<feature type="compositionally biased region" description="Low complexity" evidence="1">
    <location>
        <begin position="28"/>
        <end position="39"/>
    </location>
</feature>
<proteinExistence type="predicted"/>
<accession>A0A1G6MY19</accession>
<feature type="compositionally biased region" description="Low complexity" evidence="1">
    <location>
        <begin position="772"/>
        <end position="788"/>
    </location>
</feature>
<keyword evidence="3" id="KW-1185">Reference proteome</keyword>
<feature type="compositionally biased region" description="Low complexity" evidence="1">
    <location>
        <begin position="963"/>
        <end position="982"/>
    </location>
</feature>
<dbReference type="AlphaFoldDB" id="A0A1G6MY19"/>
<reference evidence="2 3" key="1">
    <citation type="submission" date="2016-09" db="EMBL/GenBank/DDBJ databases">
        <authorList>
            <person name="Capua I."/>
            <person name="De Benedictis P."/>
            <person name="Joannis T."/>
            <person name="Lombin L.H."/>
            <person name="Cattoli G."/>
        </authorList>
    </citation>
    <scope>NUCLEOTIDE SEQUENCE [LARGE SCALE GENOMIC DNA]</scope>
    <source>
        <strain evidence="2 3">ISLP-3</strain>
    </source>
</reference>
<feature type="compositionally biased region" description="Low complexity" evidence="1">
    <location>
        <begin position="338"/>
        <end position="367"/>
    </location>
</feature>
<feature type="region of interest" description="Disordered" evidence="1">
    <location>
        <begin position="298"/>
        <end position="481"/>
    </location>
</feature>
<feature type="compositionally biased region" description="Low complexity" evidence="1">
    <location>
        <begin position="864"/>
        <end position="877"/>
    </location>
</feature>
<feature type="compositionally biased region" description="Low complexity" evidence="1">
    <location>
        <begin position="528"/>
        <end position="552"/>
    </location>
</feature>
<dbReference type="Proteomes" id="UP000199039">
    <property type="component" value="Unassembled WGS sequence"/>
</dbReference>
<gene>
    <name evidence="2" type="ORF">SAMN05216410_1996</name>
</gene>
<evidence type="ECO:0000313" key="2">
    <source>
        <dbReference type="EMBL" id="SDC60134.1"/>
    </source>
</evidence>
<feature type="compositionally biased region" description="Low complexity" evidence="1">
    <location>
        <begin position="667"/>
        <end position="680"/>
    </location>
</feature>
<feature type="compositionally biased region" description="Polar residues" evidence="1">
    <location>
        <begin position="645"/>
        <end position="662"/>
    </location>
</feature>
<dbReference type="RefSeq" id="WP_093182862.1">
    <property type="nucleotide sequence ID" value="NZ_FMYH01000003.1"/>
</dbReference>
<feature type="region of interest" description="Disordered" evidence="1">
    <location>
        <begin position="507"/>
        <end position="572"/>
    </location>
</feature>
<dbReference type="STRING" id="1814289.SAMN05216410_1996"/>
<feature type="region of interest" description="Disordered" evidence="1">
    <location>
        <begin position="85"/>
        <end position="176"/>
    </location>
</feature>
<feature type="region of interest" description="Disordered" evidence="1">
    <location>
        <begin position="1"/>
        <end position="39"/>
    </location>
</feature>